<organism evidence="4 5">
    <name type="scientific">Paroceanicella profunda</name>
    <dbReference type="NCBI Taxonomy" id="2579971"/>
    <lineage>
        <taxon>Bacteria</taxon>
        <taxon>Pseudomonadati</taxon>
        <taxon>Pseudomonadota</taxon>
        <taxon>Alphaproteobacteria</taxon>
        <taxon>Rhodobacterales</taxon>
        <taxon>Paracoccaceae</taxon>
        <taxon>Paroceanicella</taxon>
    </lineage>
</organism>
<dbReference type="PANTHER" id="PTHR47691">
    <property type="entry name" value="REGULATOR-RELATED"/>
    <property type="match status" value="1"/>
</dbReference>
<dbReference type="GO" id="GO:0000160">
    <property type="term" value="P:phosphorelay signal transduction system"/>
    <property type="evidence" value="ECO:0007669"/>
    <property type="project" value="InterPro"/>
</dbReference>
<evidence type="ECO:0000313" key="4">
    <source>
        <dbReference type="EMBL" id="QDL91646.1"/>
    </source>
</evidence>
<dbReference type="Pfam" id="PF13401">
    <property type="entry name" value="AAA_22"/>
    <property type="match status" value="1"/>
</dbReference>
<dbReference type="InterPro" id="IPR016032">
    <property type="entry name" value="Sig_transdc_resp-reg_C-effctor"/>
</dbReference>
<dbReference type="CDD" id="cd00383">
    <property type="entry name" value="trans_reg_C"/>
    <property type="match status" value="1"/>
</dbReference>
<dbReference type="SUPFAM" id="SSF46894">
    <property type="entry name" value="C-terminal effector domain of the bipartite response regulators"/>
    <property type="match status" value="1"/>
</dbReference>
<evidence type="ECO:0000256" key="2">
    <source>
        <dbReference type="PROSITE-ProRule" id="PRU01091"/>
    </source>
</evidence>
<sequence>MTANRAARGSRFRGLPWNRVTGSERVQGCDPGSGAIAARRAPGTELDEYRFGPFTFNPVSQALTRDGSAVPLGSRATDILSLLLRSPGKLCSNEEILAHAWPATFVDQSNLRVHVSAIRKALGETRGQPGYIVNSPGRGYRFVGAVRPATLPPPGPAPGSADGIIGRRDAIAAIAGLIPGRMVTVVGPGGIGKTTVVRAVIAALEARSRVLWIDFAELSSGTLLRSSLATALGLPSNDPDNLETLVAALTGQDSILVLDSCEHVVDDVAALVEMLRERVPLLTIIATSREPLRVATERLFRLPPLDLPPPDIAPETVAPTSAMQLFAERAAAQVGDMDLSGERARLVAEICQRLDGIPLAIELAAARLESVSLGELSASLTEGFRLLTHGRRAAVPRHRTLRATLDWSYDALTAEQQRALQHLSVLRGWFSFATACGVLSDLSDDVLHELVSKSLLVADRQTARTRYRLLEMTRHYGAEKLADAGRFDVAMRGLTEFLIGALEAAEAVRPFAGNAPHLAELLPNLRIALAWCRTLDPARGVALTVASVPLFLSLSLLHECLTHVCWGTAFLDDHPGLDERSRMQLHATRVWPQMRSACRPEEDVTAAHTALSLAKELGDVDYQLRALWALWVDAVNRSRPLQALRLAEDFRARAETSPDPVNQVVGLRLVGATLHWLGRFTESQDHLRRMLTGYAALASPASAIRFQFDQRVSAQVMVTRNLWIMGEESAALDLLDDTIRRASDAGHDLSLANYLAEAACLVALLSGRLELSEQLIAQLRRQARGLALTVWEHYADCFEAVLHLHREEPARCLELMSRSVAALDTAGSTLFHTYFRSVQAQALCALGRGPEALRELDEAQASCAASGERWCLAELLRVRSRVLLAGGRTDARARCAELLRSAIDAATADGALAWERRARADLAQLIDPAD</sequence>
<dbReference type="GO" id="GO:0003677">
    <property type="term" value="F:DNA binding"/>
    <property type="evidence" value="ECO:0007669"/>
    <property type="project" value="UniProtKB-UniRule"/>
</dbReference>
<dbReference type="InterPro" id="IPR027417">
    <property type="entry name" value="P-loop_NTPase"/>
</dbReference>
<evidence type="ECO:0000259" key="3">
    <source>
        <dbReference type="PROSITE" id="PS51755"/>
    </source>
</evidence>
<dbReference type="Pfam" id="PF00486">
    <property type="entry name" value="Trans_reg_C"/>
    <property type="match status" value="1"/>
</dbReference>
<evidence type="ECO:0000313" key="5">
    <source>
        <dbReference type="Proteomes" id="UP000305888"/>
    </source>
</evidence>
<proteinExistence type="predicted"/>
<dbReference type="EMBL" id="CP040818">
    <property type="protein sequence ID" value="QDL91646.1"/>
    <property type="molecule type" value="Genomic_DNA"/>
</dbReference>
<feature type="domain" description="OmpR/PhoB-type" evidence="3">
    <location>
        <begin position="46"/>
        <end position="144"/>
    </location>
</feature>
<keyword evidence="5" id="KW-1185">Reference proteome</keyword>
<dbReference type="AlphaFoldDB" id="A0A5B8FS99"/>
<dbReference type="InterPro" id="IPR003593">
    <property type="entry name" value="AAA+_ATPase"/>
</dbReference>
<feature type="DNA-binding region" description="OmpR/PhoB-type" evidence="2">
    <location>
        <begin position="46"/>
        <end position="144"/>
    </location>
</feature>
<accession>A0A5B8FS99</accession>
<dbReference type="SUPFAM" id="SSF52540">
    <property type="entry name" value="P-loop containing nucleoside triphosphate hydrolases"/>
    <property type="match status" value="1"/>
</dbReference>
<protein>
    <submittedName>
        <fullName evidence="4">Transcriptional regulator</fullName>
    </submittedName>
</protein>
<dbReference type="PANTHER" id="PTHR47691:SF3">
    <property type="entry name" value="HTH-TYPE TRANSCRIPTIONAL REGULATOR RV0890C-RELATED"/>
    <property type="match status" value="1"/>
</dbReference>
<dbReference type="SMART" id="SM00382">
    <property type="entry name" value="AAA"/>
    <property type="match status" value="1"/>
</dbReference>
<keyword evidence="1 2" id="KW-0238">DNA-binding</keyword>
<dbReference type="Gene3D" id="3.40.50.300">
    <property type="entry name" value="P-loop containing nucleotide triphosphate hydrolases"/>
    <property type="match status" value="1"/>
</dbReference>
<dbReference type="Gene3D" id="1.10.10.10">
    <property type="entry name" value="Winged helix-like DNA-binding domain superfamily/Winged helix DNA-binding domain"/>
    <property type="match status" value="1"/>
</dbReference>
<name>A0A5B8FS99_9RHOB</name>
<dbReference type="InterPro" id="IPR001867">
    <property type="entry name" value="OmpR/PhoB-type_DNA-bd"/>
</dbReference>
<dbReference type="SMART" id="SM00862">
    <property type="entry name" value="Trans_reg_C"/>
    <property type="match status" value="1"/>
</dbReference>
<dbReference type="KEGG" id="ppru:FDP22_07505"/>
<dbReference type="GO" id="GO:0016887">
    <property type="term" value="F:ATP hydrolysis activity"/>
    <property type="evidence" value="ECO:0007669"/>
    <property type="project" value="InterPro"/>
</dbReference>
<gene>
    <name evidence="4" type="ORF">FDP22_07505</name>
</gene>
<dbReference type="Proteomes" id="UP000305888">
    <property type="component" value="Chromosome"/>
</dbReference>
<evidence type="ECO:0000256" key="1">
    <source>
        <dbReference type="ARBA" id="ARBA00023125"/>
    </source>
</evidence>
<reference evidence="4 5" key="1">
    <citation type="submission" date="2019-06" db="EMBL/GenBank/DDBJ databases">
        <title>Genome sequence of Rhodobacteraceae bacterium D4M1.</title>
        <authorList>
            <person name="Cao J."/>
        </authorList>
    </citation>
    <scope>NUCLEOTIDE SEQUENCE [LARGE SCALE GENOMIC DNA]</scope>
    <source>
        <strain evidence="4 5">D4M1</strain>
    </source>
</reference>
<dbReference type="InterPro" id="IPR049945">
    <property type="entry name" value="AAA_22"/>
</dbReference>
<dbReference type="PRINTS" id="PR00364">
    <property type="entry name" value="DISEASERSIST"/>
</dbReference>
<dbReference type="OrthoDB" id="54411at2"/>
<dbReference type="GO" id="GO:0006355">
    <property type="term" value="P:regulation of DNA-templated transcription"/>
    <property type="evidence" value="ECO:0007669"/>
    <property type="project" value="InterPro"/>
</dbReference>
<dbReference type="InterPro" id="IPR036388">
    <property type="entry name" value="WH-like_DNA-bd_sf"/>
</dbReference>
<dbReference type="PROSITE" id="PS51755">
    <property type="entry name" value="OMPR_PHOB"/>
    <property type="match status" value="1"/>
</dbReference>